<dbReference type="Proteomes" id="UP000307440">
    <property type="component" value="Unassembled WGS sequence"/>
</dbReference>
<keyword evidence="3" id="KW-1185">Reference proteome</keyword>
<evidence type="ECO:0000256" key="1">
    <source>
        <dbReference type="SAM" id="MobiDB-lite"/>
    </source>
</evidence>
<protein>
    <submittedName>
        <fullName evidence="2">Uncharacterized protein</fullName>
    </submittedName>
</protein>
<dbReference type="OrthoDB" id="2959034at2759"/>
<sequence length="404" mass="44423">MIIDQSQLDQKLPLDAPPSYDTLVSFDPSAYRDEKSTYRPLSSTSSDPSLSPTSSRTPTSPASSTYHGYGSGALSPKGKAKAVNWFNFTATRTSREVRNTVLGLVRDLVREHHADSAAPAGILSSCAGACAAYDLAISDILQEKSIENHTPLYWAIVKRKPDELQDEGTQIPDLIIALLSYSTPLKPASVADIRLACLVTSDQRLFQRLRMSSEFSTVSAADEMLLGVTQSQDEVEVTEVAADDDGSFAVDMVIPHFQKRMMVTGEIMLEFIARSRMWRIMFKVATHYQHTSVSGGSWCLIVGLQPNSPPTWLDGQLVIEEPARLDDSNPKPPIQIRLKTGHQQMDPPRLGVCSSTDVVASLQQDSIASTLQYNGTSYIAADEKLRARFEARLRKPEDPDCVIC</sequence>
<dbReference type="AlphaFoldDB" id="A0A5C3KY59"/>
<feature type="compositionally biased region" description="Low complexity" evidence="1">
    <location>
        <begin position="40"/>
        <end position="65"/>
    </location>
</feature>
<evidence type="ECO:0000313" key="2">
    <source>
        <dbReference type="EMBL" id="TFK25382.1"/>
    </source>
</evidence>
<organism evidence="2 3">
    <name type="scientific">Coprinopsis marcescibilis</name>
    <name type="common">Agaric fungus</name>
    <name type="synonym">Psathyrella marcescibilis</name>
    <dbReference type="NCBI Taxonomy" id="230819"/>
    <lineage>
        <taxon>Eukaryota</taxon>
        <taxon>Fungi</taxon>
        <taxon>Dikarya</taxon>
        <taxon>Basidiomycota</taxon>
        <taxon>Agaricomycotina</taxon>
        <taxon>Agaricomycetes</taxon>
        <taxon>Agaricomycetidae</taxon>
        <taxon>Agaricales</taxon>
        <taxon>Agaricineae</taxon>
        <taxon>Psathyrellaceae</taxon>
        <taxon>Coprinopsis</taxon>
    </lineage>
</organism>
<gene>
    <name evidence="2" type="ORF">FA15DRAFT_617912</name>
</gene>
<dbReference type="EMBL" id="ML210187">
    <property type="protein sequence ID" value="TFK25382.1"/>
    <property type="molecule type" value="Genomic_DNA"/>
</dbReference>
<feature type="region of interest" description="Disordered" evidence="1">
    <location>
        <begin position="1"/>
        <end position="77"/>
    </location>
</feature>
<name>A0A5C3KY59_COPMA</name>
<evidence type="ECO:0000313" key="3">
    <source>
        <dbReference type="Proteomes" id="UP000307440"/>
    </source>
</evidence>
<reference evidence="2 3" key="1">
    <citation type="journal article" date="2019" name="Nat. Ecol. Evol.">
        <title>Megaphylogeny resolves global patterns of mushroom evolution.</title>
        <authorList>
            <person name="Varga T."/>
            <person name="Krizsan K."/>
            <person name="Foldi C."/>
            <person name="Dima B."/>
            <person name="Sanchez-Garcia M."/>
            <person name="Sanchez-Ramirez S."/>
            <person name="Szollosi G.J."/>
            <person name="Szarkandi J.G."/>
            <person name="Papp V."/>
            <person name="Albert L."/>
            <person name="Andreopoulos W."/>
            <person name="Angelini C."/>
            <person name="Antonin V."/>
            <person name="Barry K.W."/>
            <person name="Bougher N.L."/>
            <person name="Buchanan P."/>
            <person name="Buyck B."/>
            <person name="Bense V."/>
            <person name="Catcheside P."/>
            <person name="Chovatia M."/>
            <person name="Cooper J."/>
            <person name="Damon W."/>
            <person name="Desjardin D."/>
            <person name="Finy P."/>
            <person name="Geml J."/>
            <person name="Haridas S."/>
            <person name="Hughes K."/>
            <person name="Justo A."/>
            <person name="Karasinski D."/>
            <person name="Kautmanova I."/>
            <person name="Kiss B."/>
            <person name="Kocsube S."/>
            <person name="Kotiranta H."/>
            <person name="LaButti K.M."/>
            <person name="Lechner B.E."/>
            <person name="Liimatainen K."/>
            <person name="Lipzen A."/>
            <person name="Lukacs Z."/>
            <person name="Mihaltcheva S."/>
            <person name="Morgado L.N."/>
            <person name="Niskanen T."/>
            <person name="Noordeloos M.E."/>
            <person name="Ohm R.A."/>
            <person name="Ortiz-Santana B."/>
            <person name="Ovrebo C."/>
            <person name="Racz N."/>
            <person name="Riley R."/>
            <person name="Savchenko A."/>
            <person name="Shiryaev A."/>
            <person name="Soop K."/>
            <person name="Spirin V."/>
            <person name="Szebenyi C."/>
            <person name="Tomsovsky M."/>
            <person name="Tulloss R.E."/>
            <person name="Uehling J."/>
            <person name="Grigoriev I.V."/>
            <person name="Vagvolgyi C."/>
            <person name="Papp T."/>
            <person name="Martin F.M."/>
            <person name="Miettinen O."/>
            <person name="Hibbett D.S."/>
            <person name="Nagy L.G."/>
        </authorList>
    </citation>
    <scope>NUCLEOTIDE SEQUENCE [LARGE SCALE GENOMIC DNA]</scope>
    <source>
        <strain evidence="2 3">CBS 121175</strain>
    </source>
</reference>
<proteinExistence type="predicted"/>
<accession>A0A5C3KY59</accession>